<accession>A0A834H427</accession>
<dbReference type="CDD" id="cd05324">
    <property type="entry name" value="carb_red_PTCR-like_SDR_c"/>
    <property type="match status" value="1"/>
</dbReference>
<evidence type="ECO:0000256" key="1">
    <source>
        <dbReference type="ARBA" id="ARBA00006484"/>
    </source>
</evidence>
<keyword evidence="3" id="KW-0560">Oxidoreductase</keyword>
<dbReference type="Gene3D" id="3.40.50.720">
    <property type="entry name" value="NAD(P)-binding Rossmann-like Domain"/>
    <property type="match status" value="1"/>
</dbReference>
<gene>
    <name evidence="5" type="ORF">RHSIM_Rhsim04G0069500</name>
</gene>
<dbReference type="AlphaFoldDB" id="A0A834H427"/>
<sequence>MHEGVIFVGEEVCEGFRHPGGEDELEDEAAAADAELESGGRVGVGVGAPLDVQADDEVAEVAAVESWLTSSSLEYVMAYVATNLACTNYLYPKLRSPLRTIITTSIDPMERTQLTKRIAVVTGSNKGIGLEICKQLASNGVTVILTARDENRGLKAVQNLKASGLSDVLFHHLDVTNQTSIASLAEFITTKFEKLDILINNAGLVGTVVDPEDQSSVEYDMDVLFGPNAKKSKIFKQTFESAEACLRTNYYAVKLLTEELIPLLQLSDSPKIVNVSSTMGKLQFVSNEKAKKILSEIESLTVEKVDELVKWFHEDCSEDLLEAKGWPINFSAYIVSKAALNGYTRVMAKNYPKISINAVCPGSVKTDINYNKGICTVEQGAKGPVMLALMPHGGPSGLFYFQIEESTF</sequence>
<dbReference type="InterPro" id="IPR045313">
    <property type="entry name" value="CBR1-like"/>
</dbReference>
<proteinExistence type="inferred from homology"/>
<comment type="caution">
    <text evidence="5">The sequence shown here is derived from an EMBL/GenBank/DDBJ whole genome shotgun (WGS) entry which is preliminary data.</text>
</comment>
<evidence type="ECO:0000256" key="2">
    <source>
        <dbReference type="ARBA" id="ARBA00022857"/>
    </source>
</evidence>
<dbReference type="PANTHER" id="PTHR43490:SF131">
    <property type="entry name" value="SALUTARIDINE REDUCTASE-LIKE ISOFORM X2"/>
    <property type="match status" value="1"/>
</dbReference>
<evidence type="ECO:0000256" key="3">
    <source>
        <dbReference type="ARBA" id="ARBA00023002"/>
    </source>
</evidence>
<keyword evidence="2" id="KW-0521">NADP</keyword>
<dbReference type="GO" id="GO:0016020">
    <property type="term" value="C:membrane"/>
    <property type="evidence" value="ECO:0007669"/>
    <property type="project" value="TreeGrafter"/>
</dbReference>
<evidence type="ECO:0000256" key="4">
    <source>
        <dbReference type="RuleBase" id="RU000363"/>
    </source>
</evidence>
<dbReference type="InterPro" id="IPR036291">
    <property type="entry name" value="NAD(P)-bd_dom_sf"/>
</dbReference>
<dbReference type="Pfam" id="PF00106">
    <property type="entry name" value="adh_short"/>
    <property type="match status" value="2"/>
</dbReference>
<comment type="similarity">
    <text evidence="1 4">Belongs to the short-chain dehydrogenases/reductases (SDR) family.</text>
</comment>
<dbReference type="EMBL" id="WJXA01000004">
    <property type="protein sequence ID" value="KAF7145159.1"/>
    <property type="molecule type" value="Genomic_DNA"/>
</dbReference>
<organism evidence="5 6">
    <name type="scientific">Rhododendron simsii</name>
    <name type="common">Sims's rhododendron</name>
    <dbReference type="NCBI Taxonomy" id="118357"/>
    <lineage>
        <taxon>Eukaryota</taxon>
        <taxon>Viridiplantae</taxon>
        <taxon>Streptophyta</taxon>
        <taxon>Embryophyta</taxon>
        <taxon>Tracheophyta</taxon>
        <taxon>Spermatophyta</taxon>
        <taxon>Magnoliopsida</taxon>
        <taxon>eudicotyledons</taxon>
        <taxon>Gunneridae</taxon>
        <taxon>Pentapetalae</taxon>
        <taxon>asterids</taxon>
        <taxon>Ericales</taxon>
        <taxon>Ericaceae</taxon>
        <taxon>Ericoideae</taxon>
        <taxon>Rhodoreae</taxon>
        <taxon>Rhododendron</taxon>
    </lineage>
</organism>
<dbReference type="SUPFAM" id="SSF51735">
    <property type="entry name" value="NAD(P)-binding Rossmann-fold domains"/>
    <property type="match status" value="1"/>
</dbReference>
<dbReference type="Proteomes" id="UP000626092">
    <property type="component" value="Unassembled WGS sequence"/>
</dbReference>
<keyword evidence="6" id="KW-1185">Reference proteome</keyword>
<protein>
    <recommendedName>
        <fullName evidence="7">(+)-neomenthol dehydrogenase</fullName>
    </recommendedName>
</protein>
<dbReference type="PRINTS" id="PR00081">
    <property type="entry name" value="GDHRDH"/>
</dbReference>
<dbReference type="GO" id="GO:0016616">
    <property type="term" value="F:oxidoreductase activity, acting on the CH-OH group of donors, NAD or NADP as acceptor"/>
    <property type="evidence" value="ECO:0007669"/>
    <property type="project" value="InterPro"/>
</dbReference>
<evidence type="ECO:0008006" key="7">
    <source>
        <dbReference type="Google" id="ProtNLM"/>
    </source>
</evidence>
<evidence type="ECO:0000313" key="5">
    <source>
        <dbReference type="EMBL" id="KAF7145159.1"/>
    </source>
</evidence>
<name>A0A834H427_RHOSS</name>
<dbReference type="PRINTS" id="PR00080">
    <property type="entry name" value="SDRFAMILY"/>
</dbReference>
<evidence type="ECO:0000313" key="6">
    <source>
        <dbReference type="Proteomes" id="UP000626092"/>
    </source>
</evidence>
<reference evidence="5" key="1">
    <citation type="submission" date="2019-11" db="EMBL/GenBank/DDBJ databases">
        <authorList>
            <person name="Liu Y."/>
            <person name="Hou J."/>
            <person name="Li T.-Q."/>
            <person name="Guan C.-H."/>
            <person name="Wu X."/>
            <person name="Wu H.-Z."/>
            <person name="Ling F."/>
            <person name="Zhang R."/>
            <person name="Shi X.-G."/>
            <person name="Ren J.-P."/>
            <person name="Chen E.-F."/>
            <person name="Sun J.-M."/>
        </authorList>
    </citation>
    <scope>NUCLEOTIDE SEQUENCE</scope>
    <source>
        <strain evidence="5">Adult_tree_wgs_1</strain>
        <tissue evidence="5">Leaves</tissue>
    </source>
</reference>
<dbReference type="InterPro" id="IPR002347">
    <property type="entry name" value="SDR_fam"/>
</dbReference>
<dbReference type="OrthoDB" id="1933717at2759"/>
<dbReference type="PANTHER" id="PTHR43490">
    <property type="entry name" value="(+)-NEOMENTHOL DEHYDROGENASE"/>
    <property type="match status" value="1"/>
</dbReference>